<dbReference type="InterPro" id="IPR053221">
    <property type="entry name" value="Burnettramic_acid_biosynth"/>
</dbReference>
<feature type="compositionally biased region" description="Polar residues" evidence="1">
    <location>
        <begin position="517"/>
        <end position="527"/>
    </location>
</feature>
<comment type="caution">
    <text evidence="2">The sequence shown here is derived from an EMBL/GenBank/DDBJ whole genome shotgun (WGS) entry which is preliminary data.</text>
</comment>
<feature type="region of interest" description="Disordered" evidence="1">
    <location>
        <begin position="517"/>
        <end position="540"/>
    </location>
</feature>
<dbReference type="PANTHER" id="PTHR38887">
    <property type="entry name" value="CHROMOSOME 21, WHOLE GENOME SHOTGUN SEQUENCE"/>
    <property type="match status" value="1"/>
</dbReference>
<feature type="region of interest" description="Disordered" evidence="1">
    <location>
        <begin position="29"/>
        <end position="67"/>
    </location>
</feature>
<sequence length="540" mass="59661">MVIAPILRTINRGISTGIGLAGEKYHDHKERSNQKKASAAAEQSKGLSTTEVTELVNPAESGDNVGDDARIWALDEAAGPPSYEESQDQQRPGVDRTVSDLVHEVAAVREAEGPIVEATAVKLPYPVIIPQRRPGSKGRGWARAYPPDLDAKGIDQDTFMQFLQNFEDASQASPWLKTLYVAGNAVGFIPGHITMAVSLSVSITAGTAIELQSRYKANAFLDQMNKDVFMPLGLYCMILLCKDTPSKNGEVEIGMESFNMDTAKQISRWGLPKEREDEESEQSTKIKLLRPIRLTSGRTTTDTMPLDIAPLVYPGLEDMVARPEIKRDENFKDRLLRNKEFVADYFDRRARAEYAGNNPDSALTKAGAETPEFRNRFADPNHPCNNGHLFSLVTGGKYVAQPRGRRSRLREVGEDGKLKPKIKQEHKIRGPISLITHPIRKVMTPNILYLTIVNLPSEQEMAEARQEMGLDQKGLKEMLAQYAEARTAGAGRGEYPHYAEARTASGSREEIVHELSAQPTEATTASGSRGEHPVYELSGH</sequence>
<reference evidence="2" key="1">
    <citation type="submission" date="2022-10" db="EMBL/GenBank/DDBJ databases">
        <title>Tapping the CABI collections for fungal endophytes: first genome assemblies for Collariella, Neodidymelliopsis, Ascochyta clinopodiicola, Didymella pomorum, Didymosphaeria variabile, Neocosmospora piperis and Neocucurbitaria cava.</title>
        <authorList>
            <person name="Hill R."/>
        </authorList>
    </citation>
    <scope>NUCLEOTIDE SEQUENCE</scope>
    <source>
        <strain evidence="2">IMI 356814</strain>
    </source>
</reference>
<keyword evidence="3" id="KW-1185">Reference proteome</keyword>
<protein>
    <submittedName>
        <fullName evidence="2">Uncharacterized protein</fullName>
    </submittedName>
</protein>
<organism evidence="2 3">
    <name type="scientific">Neocucurbitaria cava</name>
    <dbReference type="NCBI Taxonomy" id="798079"/>
    <lineage>
        <taxon>Eukaryota</taxon>
        <taxon>Fungi</taxon>
        <taxon>Dikarya</taxon>
        <taxon>Ascomycota</taxon>
        <taxon>Pezizomycotina</taxon>
        <taxon>Dothideomycetes</taxon>
        <taxon>Pleosporomycetidae</taxon>
        <taxon>Pleosporales</taxon>
        <taxon>Pleosporineae</taxon>
        <taxon>Cucurbitariaceae</taxon>
        <taxon>Neocucurbitaria</taxon>
    </lineage>
</organism>
<gene>
    <name evidence="2" type="ORF">N0V83_007776</name>
</gene>
<name>A0A9W8Y479_9PLEO</name>
<accession>A0A9W8Y479</accession>
<dbReference type="EMBL" id="JAPEUY010000014">
    <property type="protein sequence ID" value="KAJ4366141.1"/>
    <property type="molecule type" value="Genomic_DNA"/>
</dbReference>
<feature type="compositionally biased region" description="Basic and acidic residues" evidence="1">
    <location>
        <begin position="529"/>
        <end position="540"/>
    </location>
</feature>
<dbReference type="OrthoDB" id="3433125at2759"/>
<dbReference type="PANTHER" id="PTHR38887:SF1">
    <property type="entry name" value="RAS MODIFICATION PROTEIN ERF4"/>
    <property type="match status" value="1"/>
</dbReference>
<evidence type="ECO:0000313" key="3">
    <source>
        <dbReference type="Proteomes" id="UP001140560"/>
    </source>
</evidence>
<evidence type="ECO:0000256" key="1">
    <source>
        <dbReference type="SAM" id="MobiDB-lite"/>
    </source>
</evidence>
<dbReference type="Proteomes" id="UP001140560">
    <property type="component" value="Unassembled WGS sequence"/>
</dbReference>
<proteinExistence type="predicted"/>
<evidence type="ECO:0000313" key="2">
    <source>
        <dbReference type="EMBL" id="KAJ4366141.1"/>
    </source>
</evidence>
<dbReference type="AlphaFoldDB" id="A0A9W8Y479"/>
<feature type="compositionally biased region" description="Low complexity" evidence="1">
    <location>
        <begin position="35"/>
        <end position="45"/>
    </location>
</feature>